<keyword evidence="1" id="KW-1133">Transmembrane helix</keyword>
<keyword evidence="1" id="KW-0472">Membrane</keyword>
<accession>A0A024VS29</accession>
<feature type="transmembrane region" description="Helical" evidence="1">
    <location>
        <begin position="144"/>
        <end position="174"/>
    </location>
</feature>
<name>A0A024VS29_PLAFA</name>
<dbReference type="EMBL" id="KI927895">
    <property type="protein sequence ID" value="ETW30691.1"/>
    <property type="molecule type" value="Genomic_DNA"/>
</dbReference>
<reference evidence="2 3" key="1">
    <citation type="submission" date="2013-02" db="EMBL/GenBank/DDBJ databases">
        <title>The Genome Annotation of Plasmodium falciparum FCH/4.</title>
        <authorList>
            <consortium name="The Broad Institute Genome Sequencing Platform"/>
            <consortium name="The Broad Institute Genome Sequencing Center for Infectious Disease"/>
            <person name="Neafsey D."/>
            <person name="Hoffman S."/>
            <person name="Volkman S."/>
            <person name="Rosenthal P."/>
            <person name="Walker B."/>
            <person name="Young S.K."/>
            <person name="Zeng Q."/>
            <person name="Gargeya S."/>
            <person name="Fitzgerald M."/>
            <person name="Haas B."/>
            <person name="Abouelleil A."/>
            <person name="Allen A.W."/>
            <person name="Alvarado L."/>
            <person name="Arachchi H.M."/>
            <person name="Berlin A.M."/>
            <person name="Chapman S.B."/>
            <person name="Gainer-Dewar J."/>
            <person name="Goldberg J."/>
            <person name="Griggs A."/>
            <person name="Gujja S."/>
            <person name="Hansen M."/>
            <person name="Howarth C."/>
            <person name="Imamovic A."/>
            <person name="Ireland A."/>
            <person name="Larimer J."/>
            <person name="McCowan C."/>
            <person name="Murphy C."/>
            <person name="Pearson M."/>
            <person name="Poon T.W."/>
            <person name="Priest M."/>
            <person name="Roberts A."/>
            <person name="Saif S."/>
            <person name="Shea T."/>
            <person name="Sisk P."/>
            <person name="Sykes S."/>
            <person name="Wortman J."/>
            <person name="Nusbaum C."/>
            <person name="Birren B."/>
        </authorList>
    </citation>
    <scope>NUCLEOTIDE SEQUENCE [LARGE SCALE GENOMIC DNA]</scope>
    <source>
        <strain evidence="2 3">FCH/4</strain>
    </source>
</reference>
<reference evidence="2 3" key="2">
    <citation type="submission" date="2013-02" db="EMBL/GenBank/DDBJ databases">
        <title>The Genome Sequence of Plasmodium falciparum FCH/4.</title>
        <authorList>
            <consortium name="The Broad Institute Genome Sequencing Platform"/>
            <consortium name="The Broad Institute Genome Sequencing Center for Infectious Disease"/>
            <person name="Neafsey D."/>
            <person name="Cheeseman I."/>
            <person name="Volkman S."/>
            <person name="Adams J."/>
            <person name="Walker B."/>
            <person name="Young S.K."/>
            <person name="Zeng Q."/>
            <person name="Gargeya S."/>
            <person name="Fitzgerald M."/>
            <person name="Haas B."/>
            <person name="Abouelleil A."/>
            <person name="Alvarado L."/>
            <person name="Arachchi H.M."/>
            <person name="Berlin A.M."/>
            <person name="Chapman S.B."/>
            <person name="Dewar J."/>
            <person name="Goldberg J."/>
            <person name="Griggs A."/>
            <person name="Gujja S."/>
            <person name="Hansen M."/>
            <person name="Howarth C."/>
            <person name="Imamovic A."/>
            <person name="Larimer J."/>
            <person name="McCowan C."/>
            <person name="Murphy C."/>
            <person name="Neiman D."/>
            <person name="Pearson M."/>
            <person name="Priest M."/>
            <person name="Roberts A."/>
            <person name="Saif S."/>
            <person name="Shea T."/>
            <person name="Sisk P."/>
            <person name="Sykes S."/>
            <person name="Wortman J."/>
            <person name="Nusbaum C."/>
            <person name="Birren B."/>
        </authorList>
    </citation>
    <scope>NUCLEOTIDE SEQUENCE [LARGE SCALE GENOMIC DNA]</scope>
    <source>
        <strain evidence="2 3">FCH/4</strain>
    </source>
</reference>
<gene>
    <name evidence="2" type="ORF">PFFCH_01879</name>
</gene>
<evidence type="ECO:0000313" key="2">
    <source>
        <dbReference type="EMBL" id="ETW30691.1"/>
    </source>
</evidence>
<protein>
    <submittedName>
        <fullName evidence="2">Uncharacterized protein</fullName>
    </submittedName>
</protein>
<keyword evidence="1" id="KW-0812">Transmembrane</keyword>
<dbReference type="Proteomes" id="UP000030656">
    <property type="component" value="Unassembled WGS sequence"/>
</dbReference>
<dbReference type="AlphaFoldDB" id="A0A024VS29"/>
<proteinExistence type="predicted"/>
<organism evidence="2 3">
    <name type="scientific">Plasmodium falciparum FCH/4</name>
    <dbReference type="NCBI Taxonomy" id="1036724"/>
    <lineage>
        <taxon>Eukaryota</taxon>
        <taxon>Sar</taxon>
        <taxon>Alveolata</taxon>
        <taxon>Apicomplexa</taxon>
        <taxon>Aconoidasida</taxon>
        <taxon>Haemosporida</taxon>
        <taxon>Plasmodiidae</taxon>
        <taxon>Plasmodium</taxon>
        <taxon>Plasmodium (Laverania)</taxon>
    </lineage>
</organism>
<evidence type="ECO:0000256" key="1">
    <source>
        <dbReference type="SAM" id="Phobius"/>
    </source>
</evidence>
<sequence length="175" mass="20908">MKKDGFHTRRCVAQLSLFSRKKRKKTNNEKKYIFNHIHFYSYILVYFNEGLLQHWTTTPHVTKIIFDNMYKGFRMKGGDNINIMGFYNTHNRKIHNYSLDIHRSDEKDTTDIIKKIKNKTGEKLIKDNNKKKNNFLMKRKLNQIIILIVIIIIIILIVIIIIIIIIIIITSMIYP</sequence>
<evidence type="ECO:0000313" key="3">
    <source>
        <dbReference type="Proteomes" id="UP000030656"/>
    </source>
</evidence>